<feature type="compositionally biased region" description="Basic and acidic residues" evidence="1">
    <location>
        <begin position="42"/>
        <end position="51"/>
    </location>
</feature>
<dbReference type="AlphaFoldDB" id="A0A9R1P4J8"/>
<organism evidence="2 3">
    <name type="scientific">Triticum turgidum subsp. durum</name>
    <name type="common">Durum wheat</name>
    <name type="synonym">Triticum durum</name>
    <dbReference type="NCBI Taxonomy" id="4567"/>
    <lineage>
        <taxon>Eukaryota</taxon>
        <taxon>Viridiplantae</taxon>
        <taxon>Streptophyta</taxon>
        <taxon>Embryophyta</taxon>
        <taxon>Tracheophyta</taxon>
        <taxon>Spermatophyta</taxon>
        <taxon>Magnoliopsida</taxon>
        <taxon>Liliopsida</taxon>
        <taxon>Poales</taxon>
        <taxon>Poaceae</taxon>
        <taxon>BOP clade</taxon>
        <taxon>Pooideae</taxon>
        <taxon>Triticodae</taxon>
        <taxon>Triticeae</taxon>
        <taxon>Triticinae</taxon>
        <taxon>Triticum</taxon>
    </lineage>
</organism>
<evidence type="ECO:0000313" key="3">
    <source>
        <dbReference type="Proteomes" id="UP000324705"/>
    </source>
</evidence>
<feature type="region of interest" description="Disordered" evidence="1">
    <location>
        <begin position="25"/>
        <end position="130"/>
    </location>
</feature>
<keyword evidence="3" id="KW-1185">Reference proteome</keyword>
<proteinExistence type="predicted"/>
<protein>
    <submittedName>
        <fullName evidence="2">Uncharacterized protein</fullName>
    </submittedName>
</protein>
<dbReference type="Gramene" id="TRITD2Av1G260630.1">
    <property type="protein sequence ID" value="TRITD2Av1G260630.1"/>
    <property type="gene ID" value="TRITD2Av1G260630"/>
</dbReference>
<reference evidence="2 3" key="1">
    <citation type="submission" date="2017-09" db="EMBL/GenBank/DDBJ databases">
        <authorList>
            <consortium name="International Durum Wheat Genome Sequencing Consortium (IDWGSC)"/>
            <person name="Milanesi L."/>
        </authorList>
    </citation>
    <scope>NUCLEOTIDE SEQUENCE [LARGE SCALE GENOMIC DNA]</scope>
    <source>
        <strain evidence="3">cv. Svevo</strain>
    </source>
</reference>
<accession>A0A9R1P4J8</accession>
<dbReference type="EMBL" id="LT934113">
    <property type="protein sequence ID" value="VAH36692.1"/>
    <property type="molecule type" value="Genomic_DNA"/>
</dbReference>
<evidence type="ECO:0000256" key="1">
    <source>
        <dbReference type="SAM" id="MobiDB-lite"/>
    </source>
</evidence>
<evidence type="ECO:0000313" key="2">
    <source>
        <dbReference type="EMBL" id="VAH36692.1"/>
    </source>
</evidence>
<gene>
    <name evidence="2" type="ORF">TRITD_2Av1G260630</name>
</gene>
<dbReference type="Proteomes" id="UP000324705">
    <property type="component" value="Chromosome 2A"/>
</dbReference>
<dbReference type="OMA" id="ETKESHP"/>
<sequence length="196" mass="21400">MPSRSKTRRNSREPLQLYALIRKKGNLSAANGAELSSSPSARGDETKESHPKGPRGYATSSRHPIQIRRAHAPGKTSEKSNRETRRAEIGRLAAERESGTAAAELTSRGRDQAERRRRRRTRSSASISRGLQQVAGGALSLSLCGSLGGGREDGERLGGRDYLWVWIRGDCHGRGLKVRREAALAVFSSPFGRKGQ</sequence>
<name>A0A9R1P4J8_TRITD</name>
<feature type="compositionally biased region" description="Basic and acidic residues" evidence="1">
    <location>
        <begin position="76"/>
        <end position="98"/>
    </location>
</feature>